<keyword evidence="3" id="KW-1185">Reference proteome</keyword>
<dbReference type="Proteomes" id="UP000595894">
    <property type="component" value="Chromosome"/>
</dbReference>
<dbReference type="KEGG" id="sari:H5J25_06800"/>
<dbReference type="EMBL" id="CP061035">
    <property type="protein sequence ID" value="QQV79185.1"/>
    <property type="molecule type" value="Genomic_DNA"/>
</dbReference>
<accession>A0A974NYB3</accession>
<protein>
    <submittedName>
        <fullName evidence="2">Uncharacterized protein</fullName>
    </submittedName>
</protein>
<feature type="region of interest" description="Disordered" evidence="1">
    <location>
        <begin position="1"/>
        <end position="27"/>
    </location>
</feature>
<reference evidence="3" key="1">
    <citation type="submission" date="2020-09" db="EMBL/GenBank/DDBJ databases">
        <title>Sphingomonas sp., a new species isolated from pork steak.</title>
        <authorList>
            <person name="Heidler von Heilborn D."/>
        </authorList>
    </citation>
    <scope>NUCLEOTIDE SEQUENCE [LARGE SCALE GENOMIC DNA]</scope>
</reference>
<dbReference type="RefSeq" id="WP_202096502.1">
    <property type="nucleotide sequence ID" value="NZ_CP061035.1"/>
</dbReference>
<organism evidence="2 3">
    <name type="scientific">Sphingomonas aliaeris</name>
    <dbReference type="NCBI Taxonomy" id="2759526"/>
    <lineage>
        <taxon>Bacteria</taxon>
        <taxon>Pseudomonadati</taxon>
        <taxon>Pseudomonadota</taxon>
        <taxon>Alphaproteobacteria</taxon>
        <taxon>Sphingomonadales</taxon>
        <taxon>Sphingomonadaceae</taxon>
        <taxon>Sphingomonas</taxon>
    </lineage>
</organism>
<dbReference type="AlphaFoldDB" id="A0A974NYB3"/>
<proteinExistence type="predicted"/>
<gene>
    <name evidence="2" type="ORF">H5J25_06800</name>
</gene>
<name>A0A974NYB3_9SPHN</name>
<feature type="compositionally biased region" description="Polar residues" evidence="1">
    <location>
        <begin position="13"/>
        <end position="27"/>
    </location>
</feature>
<sequence length="94" mass="10160">MAISGGVAAPAPTLSSRHAFSPKSGSQADFRFPFETRLEDGDDELVLTPLPDRAALERRETQRVALGVGNLDLEMTIRSQPITPLCSSRCCSRS</sequence>
<evidence type="ECO:0000313" key="2">
    <source>
        <dbReference type="EMBL" id="QQV79185.1"/>
    </source>
</evidence>
<evidence type="ECO:0000256" key="1">
    <source>
        <dbReference type="SAM" id="MobiDB-lite"/>
    </source>
</evidence>
<evidence type="ECO:0000313" key="3">
    <source>
        <dbReference type="Proteomes" id="UP000595894"/>
    </source>
</evidence>